<evidence type="ECO:0000256" key="1">
    <source>
        <dbReference type="SAM" id="MobiDB-lite"/>
    </source>
</evidence>
<dbReference type="Proteomes" id="UP001153636">
    <property type="component" value="Chromosome 15"/>
</dbReference>
<name>A0A9P0CS92_9CUCU</name>
<feature type="compositionally biased region" description="Basic residues" evidence="1">
    <location>
        <begin position="221"/>
        <end position="245"/>
    </location>
</feature>
<dbReference type="EMBL" id="OV651827">
    <property type="protein sequence ID" value="CAH1103772.1"/>
    <property type="molecule type" value="Genomic_DNA"/>
</dbReference>
<protein>
    <submittedName>
        <fullName evidence="2">Uncharacterized protein</fullName>
    </submittedName>
</protein>
<dbReference type="AlphaFoldDB" id="A0A9P0CS92"/>
<gene>
    <name evidence="2" type="ORF">PSYICH_LOCUS4835</name>
</gene>
<proteinExistence type="predicted"/>
<evidence type="ECO:0000313" key="3">
    <source>
        <dbReference type="Proteomes" id="UP001153636"/>
    </source>
</evidence>
<sequence length="265" mass="31366">MESLEPFNVDNVQETVLGNKAKEKIGGNVQSGITIFQKYLKNDHTQMEYDSTYALIKRKVKNREIHIPSHYSLAIKEARLKPFHLVVHYIPHDVFMKYDNKDLYTYQSIRPGRNVNDAKVTDIKTFKYFPDSKIFHKLSYDDEYYVELPCRSNTNNSSNQLRCQLYDNRIKITEKKFKDLQELTKVKDFYSSLLYQSEDKNQVNKKAKQKTELDKSVHNQKIAKLKKTSSKKKATNLKSTTKYKNKGNEKAKQKQNQMFWKRNKK</sequence>
<dbReference type="OrthoDB" id="7367179at2759"/>
<organism evidence="2 3">
    <name type="scientific">Psylliodes chrysocephalus</name>
    <dbReference type="NCBI Taxonomy" id="3402493"/>
    <lineage>
        <taxon>Eukaryota</taxon>
        <taxon>Metazoa</taxon>
        <taxon>Ecdysozoa</taxon>
        <taxon>Arthropoda</taxon>
        <taxon>Hexapoda</taxon>
        <taxon>Insecta</taxon>
        <taxon>Pterygota</taxon>
        <taxon>Neoptera</taxon>
        <taxon>Endopterygota</taxon>
        <taxon>Coleoptera</taxon>
        <taxon>Polyphaga</taxon>
        <taxon>Cucujiformia</taxon>
        <taxon>Chrysomeloidea</taxon>
        <taxon>Chrysomelidae</taxon>
        <taxon>Galerucinae</taxon>
        <taxon>Alticini</taxon>
        <taxon>Psylliodes</taxon>
    </lineage>
</organism>
<reference evidence="2" key="1">
    <citation type="submission" date="2022-01" db="EMBL/GenBank/DDBJ databases">
        <authorList>
            <person name="King R."/>
        </authorList>
    </citation>
    <scope>NUCLEOTIDE SEQUENCE</scope>
</reference>
<feature type="region of interest" description="Disordered" evidence="1">
    <location>
        <begin position="205"/>
        <end position="265"/>
    </location>
</feature>
<evidence type="ECO:0000313" key="2">
    <source>
        <dbReference type="EMBL" id="CAH1103772.1"/>
    </source>
</evidence>
<keyword evidence="3" id="KW-1185">Reference proteome</keyword>
<accession>A0A9P0CS92</accession>